<keyword evidence="1" id="KW-0812">Transmembrane</keyword>
<accession>A0A4V2FRV8</accession>
<dbReference type="AlphaFoldDB" id="A0A4V2FRV8"/>
<dbReference type="RefSeq" id="WP_130434684.1">
    <property type="nucleotide sequence ID" value="NZ_SHKP01000010.1"/>
</dbReference>
<evidence type="ECO:0000313" key="2">
    <source>
        <dbReference type="EMBL" id="RZT91889.1"/>
    </source>
</evidence>
<reference evidence="2 3" key="1">
    <citation type="submission" date="2019-02" db="EMBL/GenBank/DDBJ databases">
        <title>Genomic Encyclopedia of Type Strains, Phase IV (KMG-IV): sequencing the most valuable type-strain genomes for metagenomic binning, comparative biology and taxonomic classification.</title>
        <authorList>
            <person name="Goeker M."/>
        </authorList>
    </citation>
    <scope>NUCLEOTIDE SEQUENCE [LARGE SCALE GENOMIC DNA]</scope>
    <source>
        <strain evidence="2 3">DSM 19570</strain>
    </source>
</reference>
<gene>
    <name evidence="2" type="ORF">EV670_3561</name>
</gene>
<name>A0A4V2FRV8_9BURK</name>
<evidence type="ECO:0000256" key="1">
    <source>
        <dbReference type="SAM" id="Phobius"/>
    </source>
</evidence>
<dbReference type="InterPro" id="IPR006747">
    <property type="entry name" value="DUF599"/>
</dbReference>
<feature type="transmembrane region" description="Helical" evidence="1">
    <location>
        <begin position="69"/>
        <end position="92"/>
    </location>
</feature>
<dbReference type="Pfam" id="PF04654">
    <property type="entry name" value="DUF599"/>
    <property type="match status" value="1"/>
</dbReference>
<comment type="caution">
    <text evidence="2">The sequence shown here is derived from an EMBL/GenBank/DDBJ whole genome shotgun (WGS) entry which is preliminary data.</text>
</comment>
<feature type="transmembrane region" description="Helical" evidence="1">
    <location>
        <begin position="177"/>
        <end position="207"/>
    </location>
</feature>
<dbReference type="OrthoDB" id="5768130at2"/>
<feature type="transmembrane region" description="Helical" evidence="1">
    <location>
        <begin position="6"/>
        <end position="27"/>
    </location>
</feature>
<protein>
    <submittedName>
        <fullName evidence="2">Uncharacterized protein DUF599</fullName>
    </submittedName>
</protein>
<keyword evidence="1" id="KW-0472">Membrane</keyword>
<feature type="transmembrane region" description="Helical" evidence="1">
    <location>
        <begin position="112"/>
        <end position="136"/>
    </location>
</feature>
<dbReference type="PANTHER" id="PTHR31881">
    <property type="match status" value="1"/>
</dbReference>
<dbReference type="Proteomes" id="UP000293671">
    <property type="component" value="Unassembled WGS sequence"/>
</dbReference>
<dbReference type="PANTHER" id="PTHR31881:SF6">
    <property type="entry name" value="OS09G0494600 PROTEIN"/>
    <property type="match status" value="1"/>
</dbReference>
<dbReference type="EMBL" id="SHKP01000010">
    <property type="protein sequence ID" value="RZT91889.1"/>
    <property type="molecule type" value="Genomic_DNA"/>
</dbReference>
<keyword evidence="3" id="KW-1185">Reference proteome</keyword>
<sequence length="213" mass="22164">MSETQAWLAAAATVGVLLGYELVLALAHRRDPQRLARSAHAALREEWFATLSAQKGSELLAVQTLRNSLMSATLTASTAALALMGSVTLAAPSLHASLGVAPAGGPAFSARLALELALMALLFASLLCSAMAVRYYNHASFIGSMPVESEARQRWSSAGTVYVRRAGVLYSWGLRNLILVAPIIAAIVHPAAGPVAAVIAVAVLFGFDRVGAA</sequence>
<organism evidence="2 3">
    <name type="scientific">Rivibacter subsaxonicus</name>
    <dbReference type="NCBI Taxonomy" id="457575"/>
    <lineage>
        <taxon>Bacteria</taxon>
        <taxon>Pseudomonadati</taxon>
        <taxon>Pseudomonadota</taxon>
        <taxon>Betaproteobacteria</taxon>
        <taxon>Burkholderiales</taxon>
        <taxon>Rivibacter</taxon>
    </lineage>
</organism>
<evidence type="ECO:0000313" key="3">
    <source>
        <dbReference type="Proteomes" id="UP000293671"/>
    </source>
</evidence>
<proteinExistence type="predicted"/>
<keyword evidence="1" id="KW-1133">Transmembrane helix</keyword>